<feature type="region of interest" description="Disordered" evidence="1">
    <location>
        <begin position="603"/>
        <end position="628"/>
    </location>
</feature>
<dbReference type="KEGG" id="obg:Verru16b_02704"/>
<accession>A0A1D8AXL5</accession>
<sequence>MNPPSRSQRPRIIRLINRWLQSLKRRTKAIARPERHDVIDHASAQLRTTNGQMEQVFTTLGETFIPLHGRIEQLFKHCENLVAIASGKRDGMTLFQEAVQVLHGPIEYIDYCIGHHARLLELFARTEQRTKAMLDFQHQMESMLAPLTYIEVLIKIESATLEQEQRDTFITVVSEIERLHTLVSETFEQNTALLAQTHATISRVRAKLVRDFDEHSRHTGARRTQIEGAIASLDEQLSNDSRRDVKIQVFSRELTRRVSAIVTAIQTQDIVSQKSGHVLDSLAEMKTDATGLGHLLEVQISQLDQIEQDFQRAQTEIIDNLGHIVTQADEIDRNALTLDEFTQMTASADGMVQQLLDAFTGVRGIVVSTLELTREANAAARPASNIASSLSTTLGDLSINMRLIALNAQVRSLQIDQGTGLELLAARTAGISAEISDVSEQVARDLGELRDDTRECLELLAEFEQRGTAQHDQLVARSPESEGRLHELRDHAIAVMGSIGETAAAIHHAAQQAHATITGMPGLIEAIQGTRQSLSTLLERVGRTDQDPCLKTKEKLRQHAKRYTMASERLTHQGQTAQMGPTGPLLAAPDVDLFVEMPAGAEPVTPPVPEPARPKATPAPLIPAGEPVASLGHNVDLF</sequence>
<name>A0A1D8AXL5_9BACT</name>
<dbReference type="AlphaFoldDB" id="A0A1D8AXL5"/>
<keyword evidence="3" id="KW-1185">Reference proteome</keyword>
<protein>
    <submittedName>
        <fullName evidence="2">Uncharacterized protein</fullName>
    </submittedName>
</protein>
<organism evidence="2 3">
    <name type="scientific">Lacunisphaera limnophila</name>
    <dbReference type="NCBI Taxonomy" id="1838286"/>
    <lineage>
        <taxon>Bacteria</taxon>
        <taxon>Pseudomonadati</taxon>
        <taxon>Verrucomicrobiota</taxon>
        <taxon>Opitutia</taxon>
        <taxon>Opitutales</taxon>
        <taxon>Opitutaceae</taxon>
        <taxon>Lacunisphaera</taxon>
    </lineage>
</organism>
<dbReference type="STRING" id="1838286.Verru16b_02704"/>
<dbReference type="EMBL" id="CP016094">
    <property type="protein sequence ID" value="AOS45620.1"/>
    <property type="molecule type" value="Genomic_DNA"/>
</dbReference>
<reference evidence="2 3" key="1">
    <citation type="submission" date="2016-06" db="EMBL/GenBank/DDBJ databases">
        <title>Three novel species with peptidoglycan cell walls form the new genus Lacunisphaera gen. nov. in the family Opitutaceae of the verrucomicrobial subdivision 4.</title>
        <authorList>
            <person name="Rast P."/>
            <person name="Gloeckner I."/>
            <person name="Jogler M."/>
            <person name="Boedeker C."/>
            <person name="Jeske O."/>
            <person name="Wiegand S."/>
            <person name="Reinhardt R."/>
            <person name="Schumann P."/>
            <person name="Rohde M."/>
            <person name="Spring S."/>
            <person name="Gloeckner F.O."/>
            <person name="Jogler C."/>
        </authorList>
    </citation>
    <scope>NUCLEOTIDE SEQUENCE [LARGE SCALE GENOMIC DNA]</scope>
    <source>
        <strain evidence="2 3">IG16b</strain>
    </source>
</reference>
<gene>
    <name evidence="2" type="ORF">Verru16b_02704</name>
</gene>
<proteinExistence type="predicted"/>
<evidence type="ECO:0000313" key="3">
    <source>
        <dbReference type="Proteomes" id="UP000095228"/>
    </source>
</evidence>
<evidence type="ECO:0000256" key="1">
    <source>
        <dbReference type="SAM" id="MobiDB-lite"/>
    </source>
</evidence>
<dbReference type="OrthoDB" id="9816265at2"/>
<dbReference type="Proteomes" id="UP000095228">
    <property type="component" value="Chromosome"/>
</dbReference>
<dbReference type="RefSeq" id="WP_069962747.1">
    <property type="nucleotide sequence ID" value="NZ_CP016094.1"/>
</dbReference>
<evidence type="ECO:0000313" key="2">
    <source>
        <dbReference type="EMBL" id="AOS45620.1"/>
    </source>
</evidence>